<evidence type="ECO:0000256" key="7">
    <source>
        <dbReference type="SAM" id="Phobius"/>
    </source>
</evidence>
<feature type="transmembrane region" description="Helical" evidence="7">
    <location>
        <begin position="421"/>
        <end position="443"/>
    </location>
</feature>
<reference evidence="9 10" key="1">
    <citation type="submission" date="2019-02" db="EMBL/GenBank/DDBJ databases">
        <title>Deep-cultivation of Planctomycetes and their phenomic and genomic characterization uncovers novel biology.</title>
        <authorList>
            <person name="Wiegand S."/>
            <person name="Jogler M."/>
            <person name="Boedeker C."/>
            <person name="Pinto D."/>
            <person name="Vollmers J."/>
            <person name="Rivas-Marin E."/>
            <person name="Kohn T."/>
            <person name="Peeters S.H."/>
            <person name="Heuer A."/>
            <person name="Rast P."/>
            <person name="Oberbeckmann S."/>
            <person name="Bunk B."/>
            <person name="Jeske O."/>
            <person name="Meyerdierks A."/>
            <person name="Storesund J.E."/>
            <person name="Kallscheuer N."/>
            <person name="Luecker S."/>
            <person name="Lage O.M."/>
            <person name="Pohl T."/>
            <person name="Merkel B.J."/>
            <person name="Hornburger P."/>
            <person name="Mueller R.-W."/>
            <person name="Bruemmer F."/>
            <person name="Labrenz M."/>
            <person name="Spormann A.M."/>
            <person name="Op Den Camp H."/>
            <person name="Overmann J."/>
            <person name="Amann R."/>
            <person name="Jetten M.S.M."/>
            <person name="Mascher T."/>
            <person name="Medema M.H."/>
            <person name="Devos D.P."/>
            <person name="Kaster A.-K."/>
            <person name="Ovreas L."/>
            <person name="Rohde M."/>
            <person name="Galperin M.Y."/>
            <person name="Jogler C."/>
        </authorList>
    </citation>
    <scope>NUCLEOTIDE SEQUENCE [LARGE SCALE GENOMIC DNA]</scope>
    <source>
        <strain evidence="9 10">Pla123a</strain>
    </source>
</reference>
<evidence type="ECO:0000313" key="9">
    <source>
        <dbReference type="EMBL" id="TWT75847.1"/>
    </source>
</evidence>
<dbReference type="SUPFAM" id="SSF54862">
    <property type="entry name" value="4Fe-4S ferredoxins"/>
    <property type="match status" value="1"/>
</dbReference>
<keyword evidence="7" id="KW-0812">Transmembrane</keyword>
<feature type="transmembrane region" description="Helical" evidence="7">
    <location>
        <begin position="390"/>
        <end position="409"/>
    </location>
</feature>
<proteinExistence type="predicted"/>
<feature type="transmembrane region" description="Helical" evidence="7">
    <location>
        <begin position="269"/>
        <end position="291"/>
    </location>
</feature>
<evidence type="ECO:0000256" key="2">
    <source>
        <dbReference type="ARBA" id="ARBA00022485"/>
    </source>
</evidence>
<keyword evidence="6" id="KW-0411">Iron-sulfur</keyword>
<dbReference type="CDD" id="cd16371">
    <property type="entry name" value="DMSOR_beta_like"/>
    <property type="match status" value="1"/>
</dbReference>
<dbReference type="InterPro" id="IPR017896">
    <property type="entry name" value="4Fe4S_Fe-S-bd"/>
</dbReference>
<evidence type="ECO:0000256" key="1">
    <source>
        <dbReference type="ARBA" id="ARBA00004196"/>
    </source>
</evidence>
<feature type="transmembrane region" description="Helical" evidence="7">
    <location>
        <begin position="297"/>
        <end position="321"/>
    </location>
</feature>
<name>A0A5C5YM12_9BACT</name>
<feature type="transmembrane region" description="Helical" evidence="7">
    <location>
        <begin position="497"/>
        <end position="517"/>
    </location>
</feature>
<evidence type="ECO:0000259" key="8">
    <source>
        <dbReference type="PROSITE" id="PS51379"/>
    </source>
</evidence>
<dbReference type="InterPro" id="IPR017900">
    <property type="entry name" value="4Fe4S_Fe_S_CS"/>
</dbReference>
<feature type="transmembrane region" description="Helical" evidence="7">
    <location>
        <begin position="342"/>
        <end position="364"/>
    </location>
</feature>
<keyword evidence="5" id="KW-0408">Iron</keyword>
<keyword evidence="3" id="KW-0479">Metal-binding</keyword>
<keyword evidence="4" id="KW-0677">Repeat</keyword>
<gene>
    <name evidence="9" type="primary">dmsB</name>
    <name evidence="9" type="ORF">Pla123a_26300</name>
</gene>
<sequence length="562" mass="59098">MSAITDTQPDKIAESGPPAGDLLSALLAETRELTAVERFAKQHDDNALPEQSQHYRDLIPLTAPTEGQQYAFEVDLDQCSGCKACVSACHSLNGLEPSETWRSVGQLYGQNGLPVIQHVTTACHHCVDPGCLNGCPTNAYEKDPVTGIVRHLDDQCFGCQYCTMTCPYEVPQYSPSKGIVRKCDMCHGRLAEREAPACVQACPNQAIKISIVDVGQTVTRTNAGTFLPATPPASLTNPTTVYHSAKPLPDDLQAADANFAKPQHAHVPLVVMLVLTQLSVGAVAFGSAARWSGMNAGAGFTIVLGVLAGLTGLGLAPLHLGRPHLAFRSILGWRHSWLSREALVFGAYAPMAMNAAAYVVLPYIQSYLPESAEGLLATVLPAPARPLAEAAAVLAGAAGVFCSAMIYIFTGREFWRGPRTFAKFAGVALVLGPAFALACVASNAAATRESTSGGVLLAVVLVATLTKLTYEALVFAQTEGSLPLTARLMKRDLLPLTLARFGLGLFGGVLTPIVLSITGVGSWGGAAMAAVGFGCLLLGELAERALYFSAVIPLKMPGGVRS</sequence>
<evidence type="ECO:0000256" key="6">
    <source>
        <dbReference type="ARBA" id="ARBA00023014"/>
    </source>
</evidence>
<dbReference type="GO" id="GO:0051539">
    <property type="term" value="F:4 iron, 4 sulfur cluster binding"/>
    <property type="evidence" value="ECO:0007669"/>
    <property type="project" value="UniProtKB-KW"/>
</dbReference>
<dbReference type="Pfam" id="PF13247">
    <property type="entry name" value="Fer4_11"/>
    <property type="match status" value="1"/>
</dbReference>
<evidence type="ECO:0000313" key="10">
    <source>
        <dbReference type="Proteomes" id="UP000318478"/>
    </source>
</evidence>
<keyword evidence="10" id="KW-1185">Reference proteome</keyword>
<dbReference type="PANTHER" id="PTHR43545:SF6">
    <property type="entry name" value="FORMATE DEHYDROGENASE, NITRATE-INDUCIBLE, IRON-SULFUR SUBUNIT"/>
    <property type="match status" value="1"/>
</dbReference>
<protein>
    <submittedName>
        <fullName evidence="9">Anaerobic dimethyl sulfoxide reductase chain B</fullName>
    </submittedName>
</protein>
<feature type="transmembrane region" description="Helical" evidence="7">
    <location>
        <begin position="455"/>
        <end position="476"/>
    </location>
</feature>
<dbReference type="PANTHER" id="PTHR43545">
    <property type="entry name" value="FORMATE DEHYDROGENASE, NITRATE-INDUCIBLE, IRON-SULFUR SUBUNIT"/>
    <property type="match status" value="1"/>
</dbReference>
<evidence type="ECO:0000256" key="4">
    <source>
        <dbReference type="ARBA" id="ARBA00022737"/>
    </source>
</evidence>
<feature type="domain" description="4Fe-4S ferredoxin-type" evidence="8">
    <location>
        <begin position="147"/>
        <end position="176"/>
    </location>
</feature>
<evidence type="ECO:0000256" key="3">
    <source>
        <dbReference type="ARBA" id="ARBA00022723"/>
    </source>
</evidence>
<dbReference type="InterPro" id="IPR051555">
    <property type="entry name" value="FDH_Electron_Transfer_Unit"/>
</dbReference>
<feature type="domain" description="4Fe-4S ferredoxin-type" evidence="8">
    <location>
        <begin position="70"/>
        <end position="100"/>
    </location>
</feature>
<dbReference type="AlphaFoldDB" id="A0A5C5YM12"/>
<comment type="subcellular location">
    <subcellularLocation>
        <location evidence="1">Cell envelope</location>
    </subcellularLocation>
</comment>
<dbReference type="PROSITE" id="PS51379">
    <property type="entry name" value="4FE4S_FER_2"/>
    <property type="match status" value="2"/>
</dbReference>
<comment type="caution">
    <text evidence="9">The sequence shown here is derived from an EMBL/GenBank/DDBJ whole genome shotgun (WGS) entry which is preliminary data.</text>
</comment>
<evidence type="ECO:0000256" key="5">
    <source>
        <dbReference type="ARBA" id="ARBA00023004"/>
    </source>
</evidence>
<accession>A0A5C5YM12</accession>
<keyword evidence="7" id="KW-0472">Membrane</keyword>
<keyword evidence="7" id="KW-1133">Transmembrane helix</keyword>
<keyword evidence="2" id="KW-0004">4Fe-4S</keyword>
<dbReference type="GO" id="GO:0046872">
    <property type="term" value="F:metal ion binding"/>
    <property type="evidence" value="ECO:0007669"/>
    <property type="project" value="UniProtKB-KW"/>
</dbReference>
<dbReference type="Gene3D" id="3.30.70.20">
    <property type="match status" value="2"/>
</dbReference>
<organism evidence="9 10">
    <name type="scientific">Posidoniimonas polymericola</name>
    <dbReference type="NCBI Taxonomy" id="2528002"/>
    <lineage>
        <taxon>Bacteria</taxon>
        <taxon>Pseudomonadati</taxon>
        <taxon>Planctomycetota</taxon>
        <taxon>Planctomycetia</taxon>
        <taxon>Pirellulales</taxon>
        <taxon>Lacipirellulaceae</taxon>
        <taxon>Posidoniimonas</taxon>
    </lineage>
</organism>
<dbReference type="PROSITE" id="PS00198">
    <property type="entry name" value="4FE4S_FER_1"/>
    <property type="match status" value="1"/>
</dbReference>
<dbReference type="Proteomes" id="UP000318478">
    <property type="component" value="Unassembled WGS sequence"/>
</dbReference>
<dbReference type="EMBL" id="SJPO01000006">
    <property type="protein sequence ID" value="TWT75847.1"/>
    <property type="molecule type" value="Genomic_DNA"/>
</dbReference>
<dbReference type="GO" id="GO:0030313">
    <property type="term" value="C:cell envelope"/>
    <property type="evidence" value="ECO:0007669"/>
    <property type="project" value="UniProtKB-SubCell"/>
</dbReference>
<feature type="transmembrane region" description="Helical" evidence="7">
    <location>
        <begin position="523"/>
        <end position="542"/>
    </location>
</feature>
<dbReference type="OrthoDB" id="9810688at2"/>
<dbReference type="RefSeq" id="WP_146587597.1">
    <property type="nucleotide sequence ID" value="NZ_SJPO01000006.1"/>
</dbReference>